<dbReference type="CDD" id="cd00383">
    <property type="entry name" value="trans_reg_C"/>
    <property type="match status" value="1"/>
</dbReference>
<evidence type="ECO:0000256" key="7">
    <source>
        <dbReference type="PROSITE-ProRule" id="PRU01091"/>
    </source>
</evidence>
<feature type="DNA-binding region" description="OmpR/PhoB-type" evidence="7">
    <location>
        <begin position="128"/>
        <end position="222"/>
    </location>
</feature>
<dbReference type="InterPro" id="IPR036388">
    <property type="entry name" value="WH-like_DNA-bd_sf"/>
</dbReference>
<proteinExistence type="predicted"/>
<dbReference type="Gene3D" id="6.10.250.690">
    <property type="match status" value="1"/>
</dbReference>
<keyword evidence="4 7" id="KW-0238">DNA-binding</keyword>
<evidence type="ECO:0000313" key="10">
    <source>
        <dbReference type="EMBL" id="QIL50754.1"/>
    </source>
</evidence>
<evidence type="ECO:0000313" key="11">
    <source>
        <dbReference type="Proteomes" id="UP000500741"/>
    </source>
</evidence>
<accession>A0A6G8B0B8</accession>
<feature type="domain" description="Response regulatory" evidence="8">
    <location>
        <begin position="4"/>
        <end position="119"/>
    </location>
</feature>
<dbReference type="GO" id="GO:0005829">
    <property type="term" value="C:cytosol"/>
    <property type="evidence" value="ECO:0007669"/>
    <property type="project" value="TreeGrafter"/>
</dbReference>
<evidence type="ECO:0000256" key="3">
    <source>
        <dbReference type="ARBA" id="ARBA00023015"/>
    </source>
</evidence>
<dbReference type="SMART" id="SM00862">
    <property type="entry name" value="Trans_reg_C"/>
    <property type="match status" value="1"/>
</dbReference>
<evidence type="ECO:0000259" key="9">
    <source>
        <dbReference type="PROSITE" id="PS51755"/>
    </source>
</evidence>
<dbReference type="GO" id="GO:0006355">
    <property type="term" value="P:regulation of DNA-templated transcription"/>
    <property type="evidence" value="ECO:0007669"/>
    <property type="project" value="InterPro"/>
</dbReference>
<dbReference type="PANTHER" id="PTHR48111:SF22">
    <property type="entry name" value="REGULATOR OF RPOS"/>
    <property type="match status" value="1"/>
</dbReference>
<dbReference type="FunFam" id="3.40.50.2300:FF:000001">
    <property type="entry name" value="DNA-binding response regulator PhoB"/>
    <property type="match status" value="1"/>
</dbReference>
<evidence type="ECO:0000256" key="6">
    <source>
        <dbReference type="PROSITE-ProRule" id="PRU00169"/>
    </source>
</evidence>
<dbReference type="InterPro" id="IPR001867">
    <property type="entry name" value="OmpR/PhoB-type_DNA-bd"/>
</dbReference>
<dbReference type="InterPro" id="IPR001789">
    <property type="entry name" value="Sig_transdc_resp-reg_receiver"/>
</dbReference>
<dbReference type="Proteomes" id="UP000500741">
    <property type="component" value="Chromosome"/>
</dbReference>
<feature type="domain" description="OmpR/PhoB-type" evidence="9">
    <location>
        <begin position="128"/>
        <end position="222"/>
    </location>
</feature>
<evidence type="ECO:0000259" key="8">
    <source>
        <dbReference type="PROSITE" id="PS50110"/>
    </source>
</evidence>
<evidence type="ECO:0000256" key="5">
    <source>
        <dbReference type="ARBA" id="ARBA00023163"/>
    </source>
</evidence>
<dbReference type="PANTHER" id="PTHR48111">
    <property type="entry name" value="REGULATOR OF RPOS"/>
    <property type="match status" value="1"/>
</dbReference>
<dbReference type="Gene3D" id="1.10.10.10">
    <property type="entry name" value="Winged helix-like DNA-binding domain superfamily/Winged helix DNA-binding domain"/>
    <property type="match status" value="1"/>
</dbReference>
<evidence type="ECO:0000256" key="4">
    <source>
        <dbReference type="ARBA" id="ARBA00023125"/>
    </source>
</evidence>
<dbReference type="GO" id="GO:0000156">
    <property type="term" value="F:phosphorelay response regulator activity"/>
    <property type="evidence" value="ECO:0007669"/>
    <property type="project" value="TreeGrafter"/>
</dbReference>
<protein>
    <submittedName>
        <fullName evidence="10">Response regulator transcription factor</fullName>
    </submittedName>
</protein>
<dbReference type="CDD" id="cd17574">
    <property type="entry name" value="REC_OmpR"/>
    <property type="match status" value="1"/>
</dbReference>
<dbReference type="KEGG" id="wco:G7084_05160"/>
<dbReference type="AlphaFoldDB" id="A0A6G8B0B8"/>
<dbReference type="GO" id="GO:0032993">
    <property type="term" value="C:protein-DNA complex"/>
    <property type="evidence" value="ECO:0007669"/>
    <property type="project" value="TreeGrafter"/>
</dbReference>
<dbReference type="RefSeq" id="WP_166010663.1">
    <property type="nucleotide sequence ID" value="NZ_CP049888.1"/>
</dbReference>
<gene>
    <name evidence="10" type="ORF">G7084_05160</name>
</gene>
<keyword evidence="5" id="KW-0804">Transcription</keyword>
<evidence type="ECO:0000256" key="1">
    <source>
        <dbReference type="ARBA" id="ARBA00022553"/>
    </source>
</evidence>
<dbReference type="PROSITE" id="PS50110">
    <property type="entry name" value="RESPONSE_REGULATORY"/>
    <property type="match status" value="1"/>
</dbReference>
<keyword evidence="3" id="KW-0805">Transcription regulation</keyword>
<dbReference type="Pfam" id="PF00072">
    <property type="entry name" value="Response_reg"/>
    <property type="match status" value="1"/>
</dbReference>
<name>A0A6G8B0B8_9LACO</name>
<dbReference type="SUPFAM" id="SSF52172">
    <property type="entry name" value="CheY-like"/>
    <property type="match status" value="1"/>
</dbReference>
<sequence length="226" mass="26147">MNKTLLLIEDEVALANSLATEFKFENFDVLIAKDGQDGLKTFEKYTNIIDIIILDWMLPKMSGMNLLREIRKISQVPIIMLTARNYISDKVMALSNGADDYITKPFELEELLIRIKVALRHTQKSVSDQLISINNLKINLEKTRVCIDDKIIALTKRECDLLVYLMTNKDRTCSRNDLLDAVWGVDFTGQPNIVDVYIRNLRHKIPRNLIHTIRNQGYMISNNYIE</sequence>
<reference evidence="10 11" key="1">
    <citation type="submission" date="2020-03" db="EMBL/GenBank/DDBJ databases">
        <title>Weissella sp. nov., isolated from Cybister lewisianus.</title>
        <authorList>
            <person name="Hyun D.-W."/>
            <person name="Bae J.-W."/>
        </authorList>
    </citation>
    <scope>NUCLEOTIDE SEQUENCE [LARGE SCALE GENOMIC DNA]</scope>
    <source>
        <strain evidence="10 11">HDW19</strain>
    </source>
</reference>
<dbReference type="GO" id="GO:0000976">
    <property type="term" value="F:transcription cis-regulatory region binding"/>
    <property type="evidence" value="ECO:0007669"/>
    <property type="project" value="TreeGrafter"/>
</dbReference>
<organism evidence="10 11">
    <name type="scientific">Weissella coleopterorum</name>
    <dbReference type="NCBI Taxonomy" id="2714949"/>
    <lineage>
        <taxon>Bacteria</taxon>
        <taxon>Bacillati</taxon>
        <taxon>Bacillota</taxon>
        <taxon>Bacilli</taxon>
        <taxon>Lactobacillales</taxon>
        <taxon>Lactobacillaceae</taxon>
        <taxon>Weissella</taxon>
    </lineage>
</organism>
<dbReference type="InterPro" id="IPR039420">
    <property type="entry name" value="WalR-like"/>
</dbReference>
<keyword evidence="1 6" id="KW-0597">Phosphoprotein</keyword>
<keyword evidence="2" id="KW-0902">Two-component regulatory system</keyword>
<keyword evidence="11" id="KW-1185">Reference proteome</keyword>
<dbReference type="Gene3D" id="3.40.50.2300">
    <property type="match status" value="1"/>
</dbReference>
<dbReference type="PROSITE" id="PS51755">
    <property type="entry name" value="OMPR_PHOB"/>
    <property type="match status" value="1"/>
</dbReference>
<dbReference type="EMBL" id="CP049888">
    <property type="protein sequence ID" value="QIL50754.1"/>
    <property type="molecule type" value="Genomic_DNA"/>
</dbReference>
<evidence type="ECO:0000256" key="2">
    <source>
        <dbReference type="ARBA" id="ARBA00023012"/>
    </source>
</evidence>
<dbReference type="Pfam" id="PF00486">
    <property type="entry name" value="Trans_reg_C"/>
    <property type="match status" value="1"/>
</dbReference>
<feature type="modified residue" description="4-aspartylphosphate" evidence="6">
    <location>
        <position position="55"/>
    </location>
</feature>
<dbReference type="InterPro" id="IPR011006">
    <property type="entry name" value="CheY-like_superfamily"/>
</dbReference>
<dbReference type="SMART" id="SM00448">
    <property type="entry name" value="REC"/>
    <property type="match status" value="1"/>
</dbReference>